<feature type="region of interest" description="Disordered" evidence="1">
    <location>
        <begin position="917"/>
        <end position="952"/>
    </location>
</feature>
<name>C3ZUM2_BRAFL</name>
<feature type="compositionally biased region" description="Basic and acidic residues" evidence="1">
    <location>
        <begin position="201"/>
        <end position="215"/>
    </location>
</feature>
<proteinExistence type="predicted"/>
<dbReference type="PANTHER" id="PTHR33845:SF1">
    <property type="entry name" value="C2H2-TYPE DOMAIN-CONTAINING PROTEIN"/>
    <property type="match status" value="1"/>
</dbReference>
<evidence type="ECO:0000259" key="2">
    <source>
        <dbReference type="PROSITE" id="PS00028"/>
    </source>
</evidence>
<dbReference type="eggNOG" id="ENOG502QS0X">
    <property type="taxonomic scope" value="Eukaryota"/>
</dbReference>
<sequence length="1187" mass="132636">MFPGYTSHYSRAQVFHFSENVHVRVVSPSCVECILTSVDNAVSYPPTCLLSRDFGFVSSRKHIQAFLAAIEARRGPPSLPLPWKGRLAGAVHILWPPRPAPTGGVAGSGRGVVPRRRVPRALFARGDISGHLRYLDMPHDGLADEVDLILARSGTFNRPEQDELVNMTICVKHRRKLGLHWVYGTICMRCRSLFAVKGNKERAETDSNLKDDQPTRPRRKARAPHRVDVVPESPLVEETLSQSFARLSVYIPESSHESSQSQDSENNAPDNKESLPLLNTFLQSRDVSPVRSLKKSWSESSDRSKRRHVQKAKESVVAVLNTIAPRDSGSLWKDLRDSGAIDKAVGAHAEEGTVDGDLLQAMTECYNHADSWAVRRQILSIMADKVQLKQLQMFIPGLTRFRYMLARHHQILHGRGTPVPTTISRRMKVDPAKLDHFLSFITSPHILQDMPFGERTLKMSNGQEIKMPNVIRLMIPSRIIAQYNQYCMESGFVPMGERSLSRILSTCAASTRKSLQGLDYFTSEGGRAFEELENAVDTLVDSGMSSSWGKEQKERLRASKRYLKGDYKVHVSGESPVPDHCRVYALSDDTDEAFQGSCNHDHDKLCGPCEDYKVVISAINDAVSTCQFTSDEDKDEVEFVVNKATEAIQSWKAHQLRTVNQDEARLDVIAELNEQKVLITQDWAMKFIPQKYRESQMDWFGKRGISWHIAVAQRYCNGMFETKTFVHIFDSCNQDTCAVSAILSDVLMTLKHQHPEINKVYLRQDNAGCYHCGNTIAAAHLLAQTGISIERVDFSDPQGGKGPCDRKAATVKSNMRIYMNEGHDLTTASEMMQAMSATSVAADITVSNLPKAKASVKFDGISLLHNFQLTTSGVRVWQAYNIGPGKFFPWSKFKGTPVVPPLNVLERHTDDFRQAHVHSSAQVLKSDESDESSPASSTEEDSPGASESAKQPRVKLFCCPEEGCIKSYQRFSSLQKHLDIGPHVRMIERETLMDEAILGYAEKVDAGISSVPQLIHSEDETAVTHEAALAALPMGWALKGAKRMRARFSEKQRKYLEDKFDIGQATGRKCDPTQVAKDMRRAKDITQLQLEKKGGSESLLATCNHTVHFSSIHNYRTPAFHMLLDPAASRCTHAGQLLAGRSLIILFPLSLRTCTDGCCRLPDSISYHIICTFFPPVFEILVHFTGV</sequence>
<reference evidence="3" key="1">
    <citation type="journal article" date="2008" name="Nature">
        <title>The amphioxus genome and the evolution of the chordate karyotype.</title>
        <authorList>
            <consortium name="US DOE Joint Genome Institute (JGI-PGF)"/>
            <person name="Putnam N.H."/>
            <person name="Butts T."/>
            <person name="Ferrier D.E.K."/>
            <person name="Furlong R.F."/>
            <person name="Hellsten U."/>
            <person name="Kawashima T."/>
            <person name="Robinson-Rechavi M."/>
            <person name="Shoguchi E."/>
            <person name="Terry A."/>
            <person name="Yu J.-K."/>
            <person name="Benito-Gutierrez E.L."/>
            <person name="Dubchak I."/>
            <person name="Garcia-Fernandez J."/>
            <person name="Gibson-Brown J.J."/>
            <person name="Grigoriev I.V."/>
            <person name="Horton A.C."/>
            <person name="de Jong P.J."/>
            <person name="Jurka J."/>
            <person name="Kapitonov V.V."/>
            <person name="Kohara Y."/>
            <person name="Kuroki Y."/>
            <person name="Lindquist E."/>
            <person name="Lucas S."/>
            <person name="Osoegawa K."/>
            <person name="Pennacchio L.A."/>
            <person name="Salamov A.A."/>
            <person name="Satou Y."/>
            <person name="Sauka-Spengler T."/>
            <person name="Schmutz J."/>
            <person name="Shin-I T."/>
            <person name="Toyoda A."/>
            <person name="Bronner-Fraser M."/>
            <person name="Fujiyama A."/>
            <person name="Holland L.Z."/>
            <person name="Holland P.W.H."/>
            <person name="Satoh N."/>
            <person name="Rokhsar D.S."/>
        </authorList>
    </citation>
    <scope>NUCLEOTIDE SEQUENCE [LARGE SCALE GENOMIC DNA]</scope>
    <source>
        <strain evidence="3">S238N-H82</strain>
        <tissue evidence="3">Testes</tissue>
    </source>
</reference>
<protein>
    <recommendedName>
        <fullName evidence="2">C2H2-type domain-containing protein</fullName>
    </recommendedName>
</protein>
<organism>
    <name type="scientific">Branchiostoma floridae</name>
    <name type="common">Florida lancelet</name>
    <name type="synonym">Amphioxus</name>
    <dbReference type="NCBI Taxonomy" id="7739"/>
    <lineage>
        <taxon>Eukaryota</taxon>
        <taxon>Metazoa</taxon>
        <taxon>Chordata</taxon>
        <taxon>Cephalochordata</taxon>
        <taxon>Leptocardii</taxon>
        <taxon>Amphioxiformes</taxon>
        <taxon>Branchiostomatidae</taxon>
        <taxon>Branchiostoma</taxon>
    </lineage>
</organism>
<dbReference type="PANTHER" id="PTHR33845">
    <property type="entry name" value="C2H2-TYPE DOMAIN-CONTAINING PROTEIN"/>
    <property type="match status" value="1"/>
</dbReference>
<evidence type="ECO:0000256" key="1">
    <source>
        <dbReference type="SAM" id="MobiDB-lite"/>
    </source>
</evidence>
<feature type="region of interest" description="Disordered" evidence="1">
    <location>
        <begin position="252"/>
        <end position="274"/>
    </location>
</feature>
<dbReference type="InterPro" id="IPR013087">
    <property type="entry name" value="Znf_C2H2_type"/>
</dbReference>
<dbReference type="AlphaFoldDB" id="C3ZUM2"/>
<feature type="domain" description="C2H2-type" evidence="2">
    <location>
        <begin position="959"/>
        <end position="983"/>
    </location>
</feature>
<evidence type="ECO:0000313" key="3">
    <source>
        <dbReference type="EMBL" id="EEN43734.1"/>
    </source>
</evidence>
<dbReference type="EMBL" id="GG666684">
    <property type="protein sequence ID" value="EEN43734.1"/>
    <property type="molecule type" value="Genomic_DNA"/>
</dbReference>
<gene>
    <name evidence="3" type="ORF">BRAFLDRAFT_127392</name>
</gene>
<feature type="region of interest" description="Disordered" evidence="1">
    <location>
        <begin position="201"/>
        <end position="232"/>
    </location>
</feature>
<feature type="region of interest" description="Disordered" evidence="1">
    <location>
        <begin position="292"/>
        <end position="311"/>
    </location>
</feature>
<dbReference type="STRING" id="7739.C3ZUM2"/>
<dbReference type="InParanoid" id="C3ZUM2"/>
<dbReference type="PROSITE" id="PS00028">
    <property type="entry name" value="ZINC_FINGER_C2H2_1"/>
    <property type="match status" value="1"/>
</dbReference>
<accession>C3ZUM2</accession>